<keyword evidence="3" id="KW-0676">Redox-active center</keyword>
<keyword evidence="1 3" id="KW-0285">Flavoprotein</keyword>
<dbReference type="EC" id="1.8.1.9" evidence="3"/>
<keyword evidence="2 3" id="KW-0560">Oxidoreductase</keyword>
<dbReference type="PRINTS" id="PR00368">
    <property type="entry name" value="FADPNR"/>
</dbReference>
<dbReference type="PANTHER" id="PTHR48105">
    <property type="entry name" value="THIOREDOXIN REDUCTASE 1-RELATED-RELATED"/>
    <property type="match status" value="1"/>
</dbReference>
<dbReference type="Pfam" id="PF07992">
    <property type="entry name" value="Pyr_redox_2"/>
    <property type="match status" value="1"/>
</dbReference>
<dbReference type="InterPro" id="IPR023753">
    <property type="entry name" value="FAD/NAD-binding_dom"/>
</dbReference>
<name>A0A330L0V9_9BACT</name>
<evidence type="ECO:0000313" key="5">
    <source>
        <dbReference type="EMBL" id="SPP63284.1"/>
    </source>
</evidence>
<evidence type="ECO:0000259" key="4">
    <source>
        <dbReference type="Pfam" id="PF07992"/>
    </source>
</evidence>
<dbReference type="PRINTS" id="PR00469">
    <property type="entry name" value="PNDRDTASEII"/>
</dbReference>
<dbReference type="Proteomes" id="UP000248168">
    <property type="component" value="Unassembled WGS sequence"/>
</dbReference>
<dbReference type="Gene3D" id="3.50.50.60">
    <property type="entry name" value="FAD/NAD(P)-binding domain"/>
    <property type="match status" value="2"/>
</dbReference>
<evidence type="ECO:0000256" key="1">
    <source>
        <dbReference type="ARBA" id="ARBA00022630"/>
    </source>
</evidence>
<dbReference type="NCBIfam" id="TIGR01292">
    <property type="entry name" value="TRX_reduct"/>
    <property type="match status" value="1"/>
</dbReference>
<dbReference type="EMBL" id="OUNR01000001">
    <property type="protein sequence ID" value="SPP63284.1"/>
    <property type="molecule type" value="Genomic_DNA"/>
</dbReference>
<comment type="catalytic activity">
    <reaction evidence="3">
        <text>[thioredoxin]-dithiol + NADP(+) = [thioredoxin]-disulfide + NADPH + H(+)</text>
        <dbReference type="Rhea" id="RHEA:20345"/>
        <dbReference type="Rhea" id="RHEA-COMP:10698"/>
        <dbReference type="Rhea" id="RHEA-COMP:10700"/>
        <dbReference type="ChEBI" id="CHEBI:15378"/>
        <dbReference type="ChEBI" id="CHEBI:29950"/>
        <dbReference type="ChEBI" id="CHEBI:50058"/>
        <dbReference type="ChEBI" id="CHEBI:57783"/>
        <dbReference type="ChEBI" id="CHEBI:58349"/>
        <dbReference type="EC" id="1.8.1.9"/>
    </reaction>
</comment>
<dbReference type="FunCoup" id="A0A330L0V9">
    <property type="interactions" value="438"/>
</dbReference>
<dbReference type="InterPro" id="IPR036188">
    <property type="entry name" value="FAD/NAD-bd_sf"/>
</dbReference>
<gene>
    <name evidence="5" type="primary">trxB</name>
    <name evidence="5" type="ORF">NITLEN_10370</name>
</gene>
<feature type="domain" description="FAD/NAD(P)-binding" evidence="4">
    <location>
        <begin position="21"/>
        <end position="308"/>
    </location>
</feature>
<protein>
    <recommendedName>
        <fullName evidence="3">Thioredoxin reductase</fullName>
        <ecNumber evidence="3">1.8.1.9</ecNumber>
    </recommendedName>
</protein>
<keyword evidence="3" id="KW-0274">FAD</keyword>
<comment type="similarity">
    <text evidence="3">Belongs to the class-II pyridine nucleotide-disulfide oxidoreductase family.</text>
</comment>
<dbReference type="SUPFAM" id="SSF51905">
    <property type="entry name" value="FAD/NAD(P)-binding domain"/>
    <property type="match status" value="1"/>
</dbReference>
<dbReference type="InterPro" id="IPR050097">
    <property type="entry name" value="Ferredoxin-NADP_redctase_2"/>
</dbReference>
<dbReference type="InParanoid" id="A0A330L0V9"/>
<sequence>MMSAPHAFPFPTVLDSPSMRDVVIIGSGPAGLTAAIYAARANLAPLLIEGWQSGGQLITTTEVENYPGFAKGIMGPELMKDMRTQAGRFGTEFLTADVTAVNFAQRPFTLTVDGEQTIYTQTVIIATGASAIPIGLKNESRLTGHGVSTCATCDGFFSKGKELLVVGGGDSALEEAIFLTKFATKVSLVHRRDTLRASKIMQDRALHNEKISFIWNTVVEDILGSEVVTGARLKNVVTGKISEVPCAGIFVAIGHRPNTSLFAGQVDMDEKGYIRTYRGTTTNVPGVFAAGDVQDSTYRQAVTAAGSGCMAAIDAERFLESQH</sequence>
<organism evidence="5 6">
    <name type="scientific">Nitrospira lenta</name>
    <dbReference type="NCBI Taxonomy" id="1436998"/>
    <lineage>
        <taxon>Bacteria</taxon>
        <taxon>Pseudomonadati</taxon>
        <taxon>Nitrospirota</taxon>
        <taxon>Nitrospiria</taxon>
        <taxon>Nitrospirales</taxon>
        <taxon>Nitrospiraceae</taxon>
        <taxon>Nitrospira</taxon>
    </lineage>
</organism>
<comment type="subunit">
    <text evidence="3">Homodimer.</text>
</comment>
<proteinExistence type="inferred from homology"/>
<reference evidence="6" key="1">
    <citation type="submission" date="2018-04" db="EMBL/GenBank/DDBJ databases">
        <authorList>
            <person name="Lucker S."/>
            <person name="Sakoula D."/>
        </authorList>
    </citation>
    <scope>NUCLEOTIDE SEQUENCE [LARGE SCALE GENOMIC DNA]</scope>
</reference>
<dbReference type="AlphaFoldDB" id="A0A330L0V9"/>
<dbReference type="GO" id="GO:0004791">
    <property type="term" value="F:thioredoxin-disulfide reductase (NADPH) activity"/>
    <property type="evidence" value="ECO:0007669"/>
    <property type="project" value="UniProtKB-UniRule"/>
</dbReference>
<evidence type="ECO:0000313" key="6">
    <source>
        <dbReference type="Proteomes" id="UP000248168"/>
    </source>
</evidence>
<evidence type="ECO:0000256" key="3">
    <source>
        <dbReference type="RuleBase" id="RU003880"/>
    </source>
</evidence>
<evidence type="ECO:0000256" key="2">
    <source>
        <dbReference type="ARBA" id="ARBA00023002"/>
    </source>
</evidence>
<dbReference type="GO" id="GO:0005737">
    <property type="term" value="C:cytoplasm"/>
    <property type="evidence" value="ECO:0007669"/>
    <property type="project" value="InterPro"/>
</dbReference>
<dbReference type="GO" id="GO:0019430">
    <property type="term" value="P:removal of superoxide radicals"/>
    <property type="evidence" value="ECO:0007669"/>
    <property type="project" value="UniProtKB-UniRule"/>
</dbReference>
<accession>A0A330L0V9</accession>
<keyword evidence="6" id="KW-1185">Reference proteome</keyword>
<comment type="cofactor">
    <cofactor evidence="3">
        <name>FAD</name>
        <dbReference type="ChEBI" id="CHEBI:57692"/>
    </cofactor>
</comment>
<dbReference type="InterPro" id="IPR005982">
    <property type="entry name" value="Thioredox_Rdtase"/>
</dbReference>